<evidence type="ECO:0000313" key="3">
    <source>
        <dbReference type="Proteomes" id="UP001627284"/>
    </source>
</evidence>
<keyword evidence="1" id="KW-0812">Transmembrane</keyword>
<dbReference type="PANTHER" id="PTHR31704:SF48">
    <property type="entry name" value="L10-INTERACTING MYB DOMAIN-CONTAINING PROTEIN-LIKE"/>
    <property type="match status" value="1"/>
</dbReference>
<reference evidence="2 3" key="1">
    <citation type="submission" date="2024-05" db="EMBL/GenBank/DDBJ databases">
        <title>De novo assembly of an allotetraploid wild potato.</title>
        <authorList>
            <person name="Hosaka A.J."/>
        </authorList>
    </citation>
    <scope>NUCLEOTIDE SEQUENCE [LARGE SCALE GENOMIC DNA]</scope>
    <source>
        <tissue evidence="2">Young leaves</tissue>
    </source>
</reference>
<gene>
    <name evidence="2" type="ORF">AABB24_010523</name>
</gene>
<protein>
    <recommendedName>
        <fullName evidence="4">Myb/SANT-like domain-containing protein</fullName>
    </recommendedName>
</protein>
<dbReference type="AlphaFoldDB" id="A0ABD2UCZ7"/>
<evidence type="ECO:0000256" key="1">
    <source>
        <dbReference type="SAM" id="Phobius"/>
    </source>
</evidence>
<dbReference type="Proteomes" id="UP001627284">
    <property type="component" value="Unassembled WGS sequence"/>
</dbReference>
<feature type="transmembrane region" description="Helical" evidence="1">
    <location>
        <begin position="117"/>
        <end position="138"/>
    </location>
</feature>
<sequence length="147" mass="16960">MKNRFDYLKEKYQAWVPITKKTGNIYDPATNTIMRSNSEWDEYIKARPKAKTLKTSPLHFPDLCTKLFEGFTTTGNHGWSPSCTYSRPGVSSVTTTIDIDIDTSVICREFTVFLIHFTYKLCVSRAFLYGFLCVFIIFGRKDVQAQK</sequence>
<accession>A0ABD2UCZ7</accession>
<organism evidence="2 3">
    <name type="scientific">Solanum stoloniferum</name>
    <dbReference type="NCBI Taxonomy" id="62892"/>
    <lineage>
        <taxon>Eukaryota</taxon>
        <taxon>Viridiplantae</taxon>
        <taxon>Streptophyta</taxon>
        <taxon>Embryophyta</taxon>
        <taxon>Tracheophyta</taxon>
        <taxon>Spermatophyta</taxon>
        <taxon>Magnoliopsida</taxon>
        <taxon>eudicotyledons</taxon>
        <taxon>Gunneridae</taxon>
        <taxon>Pentapetalae</taxon>
        <taxon>asterids</taxon>
        <taxon>lamiids</taxon>
        <taxon>Solanales</taxon>
        <taxon>Solanaceae</taxon>
        <taxon>Solanoideae</taxon>
        <taxon>Solaneae</taxon>
        <taxon>Solanum</taxon>
    </lineage>
</organism>
<comment type="caution">
    <text evidence="2">The sequence shown here is derived from an EMBL/GenBank/DDBJ whole genome shotgun (WGS) entry which is preliminary data.</text>
</comment>
<proteinExistence type="predicted"/>
<evidence type="ECO:0000313" key="2">
    <source>
        <dbReference type="EMBL" id="KAL3365426.1"/>
    </source>
</evidence>
<dbReference type="PANTHER" id="PTHR31704">
    <property type="entry name" value="MYB/SANT-LIKE DNA-BINDING DOMAIN PROTEIN-RELATED"/>
    <property type="match status" value="1"/>
</dbReference>
<dbReference type="EMBL" id="JBJKTR010000006">
    <property type="protein sequence ID" value="KAL3365426.1"/>
    <property type="molecule type" value="Genomic_DNA"/>
</dbReference>
<keyword evidence="1" id="KW-1133">Transmembrane helix</keyword>
<evidence type="ECO:0008006" key="4">
    <source>
        <dbReference type="Google" id="ProtNLM"/>
    </source>
</evidence>
<name>A0ABD2UCZ7_9SOLN</name>
<keyword evidence="1" id="KW-0472">Membrane</keyword>
<keyword evidence="3" id="KW-1185">Reference proteome</keyword>